<dbReference type="RefSeq" id="WP_131281275.1">
    <property type="nucleotide sequence ID" value="NZ_JBHSLR010000006.1"/>
</dbReference>
<comment type="caution">
    <text evidence="2">The sequence shown here is derived from an EMBL/GenBank/DDBJ whole genome shotgun (WGS) entry which is preliminary data.</text>
</comment>
<evidence type="ECO:0000313" key="2">
    <source>
        <dbReference type="EMBL" id="TBW21476.1"/>
    </source>
</evidence>
<proteinExistence type="predicted"/>
<dbReference type="OrthoDB" id="3268203at2"/>
<dbReference type="AlphaFoldDB" id="A0A4Q9V144"/>
<evidence type="ECO:0000313" key="3">
    <source>
        <dbReference type="Proteomes" id="UP000293036"/>
    </source>
</evidence>
<gene>
    <name evidence="2" type="ORF">EZJ44_05910</name>
</gene>
<evidence type="ECO:0000256" key="1">
    <source>
        <dbReference type="SAM" id="MobiDB-lite"/>
    </source>
</evidence>
<keyword evidence="3" id="KW-1185">Reference proteome</keyword>
<reference evidence="2 3" key="1">
    <citation type="submission" date="2019-02" db="EMBL/GenBank/DDBJ databases">
        <title>Arcanobacterium bovis sp. nov., isolated from the milk of a cow with mastitis.</title>
        <authorList>
            <person name="Sammra O."/>
            <person name="Foster G."/>
            <person name="Hassan A."/>
            <person name="Alssahen M."/>
            <person name="Laemmler C."/>
            <person name="Borowiak M."/>
            <person name="Malorny B."/>
            <person name="Abdulmawjood A."/>
        </authorList>
    </citation>
    <scope>NUCLEOTIDE SEQUENCE [LARGE SCALE GENOMIC DNA]</scope>
    <source>
        <strain evidence="2 3">C605018/01/1</strain>
    </source>
</reference>
<dbReference type="EMBL" id="SJDT01000004">
    <property type="protein sequence ID" value="TBW21476.1"/>
    <property type="molecule type" value="Genomic_DNA"/>
</dbReference>
<sequence>MVSFRLPWRGKDDGRTGSRVPGGSVTRASSVSARASEQSDVAMRSGGSTHASDRVLSLLREGKTVHQVALQTGTSEVFVKVMLDHFERIGMARSAASLCSSGLGACSSSGEALSMQAQIACAGCPLKLPKNLG</sequence>
<protein>
    <submittedName>
        <fullName evidence="2">Uncharacterized protein</fullName>
    </submittedName>
</protein>
<name>A0A4Q9V144_9ACTO</name>
<organism evidence="2 3">
    <name type="scientific">Arcanobacterium bovis</name>
    <dbReference type="NCBI Taxonomy" id="2529275"/>
    <lineage>
        <taxon>Bacteria</taxon>
        <taxon>Bacillati</taxon>
        <taxon>Actinomycetota</taxon>
        <taxon>Actinomycetes</taxon>
        <taxon>Actinomycetales</taxon>
        <taxon>Actinomycetaceae</taxon>
        <taxon>Arcanobacterium</taxon>
    </lineage>
</organism>
<accession>A0A4Q9V144</accession>
<feature type="region of interest" description="Disordered" evidence="1">
    <location>
        <begin position="1"/>
        <end position="50"/>
    </location>
</feature>
<feature type="compositionally biased region" description="Low complexity" evidence="1">
    <location>
        <begin position="24"/>
        <end position="36"/>
    </location>
</feature>
<dbReference type="Proteomes" id="UP000293036">
    <property type="component" value="Unassembled WGS sequence"/>
</dbReference>